<evidence type="ECO:0000313" key="9">
    <source>
        <dbReference type="Proteomes" id="UP001206925"/>
    </source>
</evidence>
<accession>A0AAD5CM00</accession>
<feature type="domain" description="MBD" evidence="7">
    <location>
        <begin position="121"/>
        <end position="193"/>
    </location>
</feature>
<proteinExistence type="predicted"/>
<feature type="compositionally biased region" description="Polar residues" evidence="6">
    <location>
        <begin position="210"/>
        <end position="227"/>
    </location>
</feature>
<organism evidence="8 9">
    <name type="scientific">Ambrosia artemisiifolia</name>
    <name type="common">Common ragweed</name>
    <dbReference type="NCBI Taxonomy" id="4212"/>
    <lineage>
        <taxon>Eukaryota</taxon>
        <taxon>Viridiplantae</taxon>
        <taxon>Streptophyta</taxon>
        <taxon>Embryophyta</taxon>
        <taxon>Tracheophyta</taxon>
        <taxon>Spermatophyta</taxon>
        <taxon>Magnoliopsida</taxon>
        <taxon>eudicotyledons</taxon>
        <taxon>Gunneridae</taxon>
        <taxon>Pentapetalae</taxon>
        <taxon>asterids</taxon>
        <taxon>campanulids</taxon>
        <taxon>Asterales</taxon>
        <taxon>Asteraceae</taxon>
        <taxon>Asteroideae</taxon>
        <taxon>Heliantheae alliance</taxon>
        <taxon>Heliantheae</taxon>
        <taxon>Ambrosia</taxon>
    </lineage>
</organism>
<dbReference type="PROSITE" id="PS50982">
    <property type="entry name" value="MBD"/>
    <property type="match status" value="2"/>
</dbReference>
<sequence>MFCLNVGCYIGPDGHKCYSKPQLFEYLKRTNKSIPDDKTEDADGQGIDLSVEPNAFHTDEVPGSSPGGHPTKLTPRTNRRKSITAQEKPATEPDSSQYEDTEVEKKTEKKTKSSRLSSGYEVISRTAAEGLPPDWIKEVRMKKSGSTPRKDTYYLDPLSEYAFCSKKDVLRYLESGDIKSCASRPLKSHTNNGETLNVNMTPTGGEMPPQSDQSKGTEASKEFTNGSVEKLKTNESGIENPEPLRSVTGGSFSTPDRRLFLARKEDADWLPDGWLIDVRYKSSGMKYKIYKDPATGKQFYSKPQVLSFLENGSISNPRKRKAHDSSVAPDSSPNTTPADVSGPKRSRKKKDKSENAEYQEVITTSAAKAADNTNHRATNNNSPATDSPARSSKRQETGVNLEKEPDDDGNLPFDMPEDDNWTDQYFEVKSLANEIMFNGQPISGGFQEDNAAGVETTGVKDTTPTKVE</sequence>
<evidence type="ECO:0000256" key="1">
    <source>
        <dbReference type="ARBA" id="ARBA00004123"/>
    </source>
</evidence>
<evidence type="ECO:0000313" key="8">
    <source>
        <dbReference type="EMBL" id="KAI7744391.1"/>
    </source>
</evidence>
<keyword evidence="5" id="KW-0539">Nucleus</keyword>
<evidence type="ECO:0000256" key="2">
    <source>
        <dbReference type="ARBA" id="ARBA00023015"/>
    </source>
</evidence>
<evidence type="ECO:0000256" key="3">
    <source>
        <dbReference type="ARBA" id="ARBA00023125"/>
    </source>
</evidence>
<comment type="subcellular location">
    <subcellularLocation>
        <location evidence="1">Nucleus</location>
    </subcellularLocation>
</comment>
<keyword evidence="2" id="KW-0805">Transcription regulation</keyword>
<dbReference type="GO" id="GO:0003677">
    <property type="term" value="F:DNA binding"/>
    <property type="evidence" value="ECO:0007669"/>
    <property type="project" value="UniProtKB-KW"/>
</dbReference>
<dbReference type="GO" id="GO:0005634">
    <property type="term" value="C:nucleus"/>
    <property type="evidence" value="ECO:0007669"/>
    <property type="project" value="UniProtKB-SubCell"/>
</dbReference>
<name>A0AAD5CM00_AMBAR</name>
<evidence type="ECO:0000256" key="6">
    <source>
        <dbReference type="SAM" id="MobiDB-lite"/>
    </source>
</evidence>
<keyword evidence="3" id="KW-0238">DNA-binding</keyword>
<comment type="caution">
    <text evidence="8">The sequence shown here is derived from an EMBL/GenBank/DDBJ whole genome shotgun (WGS) entry which is preliminary data.</text>
</comment>
<feature type="region of interest" description="Disordered" evidence="6">
    <location>
        <begin position="185"/>
        <end position="253"/>
    </location>
</feature>
<dbReference type="InterPro" id="IPR001739">
    <property type="entry name" value="Methyl_CpG_DNA-bd"/>
</dbReference>
<feature type="compositionally biased region" description="Polar residues" evidence="6">
    <location>
        <begin position="459"/>
        <end position="468"/>
    </location>
</feature>
<dbReference type="Gene3D" id="3.30.890.10">
    <property type="entry name" value="Methyl-cpg-binding Protein 2, Chain A"/>
    <property type="match status" value="2"/>
</dbReference>
<dbReference type="Pfam" id="PF01429">
    <property type="entry name" value="MBD"/>
    <property type="match status" value="2"/>
</dbReference>
<dbReference type="InterPro" id="IPR038945">
    <property type="entry name" value="MBD13-like"/>
</dbReference>
<protein>
    <recommendedName>
        <fullName evidence="7">MBD domain-containing protein</fullName>
    </recommendedName>
</protein>
<evidence type="ECO:0000256" key="5">
    <source>
        <dbReference type="ARBA" id="ARBA00023242"/>
    </source>
</evidence>
<dbReference type="PANTHER" id="PTHR34067">
    <property type="entry name" value="OS04G0193200 PROTEIN"/>
    <property type="match status" value="1"/>
</dbReference>
<evidence type="ECO:0000256" key="4">
    <source>
        <dbReference type="ARBA" id="ARBA00023163"/>
    </source>
</evidence>
<gene>
    <name evidence="8" type="ORF">M8C21_013844</name>
</gene>
<feature type="compositionally biased region" description="Polar residues" evidence="6">
    <location>
        <begin position="328"/>
        <end position="338"/>
    </location>
</feature>
<feature type="compositionally biased region" description="Acidic residues" evidence="6">
    <location>
        <begin position="404"/>
        <end position="420"/>
    </location>
</feature>
<dbReference type="InterPro" id="IPR016177">
    <property type="entry name" value="DNA-bd_dom_sf"/>
</dbReference>
<dbReference type="EMBL" id="JAMZMK010007544">
    <property type="protein sequence ID" value="KAI7744391.1"/>
    <property type="molecule type" value="Genomic_DNA"/>
</dbReference>
<feature type="region of interest" description="Disordered" evidence="6">
    <location>
        <begin position="442"/>
        <end position="468"/>
    </location>
</feature>
<feature type="region of interest" description="Disordered" evidence="6">
    <location>
        <begin position="311"/>
        <end position="420"/>
    </location>
</feature>
<keyword evidence="9" id="KW-1185">Reference proteome</keyword>
<keyword evidence="4" id="KW-0804">Transcription</keyword>
<dbReference type="AlphaFoldDB" id="A0AAD5CM00"/>
<dbReference type="PANTHER" id="PTHR34067:SF23">
    <property type="entry name" value="DNA-BINDING DOMAIN-CONTAINING PROTEIN-RELATED"/>
    <property type="match status" value="1"/>
</dbReference>
<feature type="domain" description="MBD" evidence="7">
    <location>
        <begin position="260"/>
        <end position="332"/>
    </location>
</feature>
<reference evidence="8" key="1">
    <citation type="submission" date="2022-06" db="EMBL/GenBank/DDBJ databases">
        <title>Uncovering the hologenomic basis of an extraordinary plant invasion.</title>
        <authorList>
            <person name="Bieker V.C."/>
            <person name="Martin M.D."/>
            <person name="Gilbert T."/>
            <person name="Hodgins K."/>
            <person name="Battlay P."/>
            <person name="Petersen B."/>
            <person name="Wilson J."/>
        </authorList>
    </citation>
    <scope>NUCLEOTIDE SEQUENCE</scope>
    <source>
        <strain evidence="8">AA19_3_7</strain>
        <tissue evidence="8">Leaf</tissue>
    </source>
</reference>
<dbReference type="Proteomes" id="UP001206925">
    <property type="component" value="Unassembled WGS sequence"/>
</dbReference>
<evidence type="ECO:0000259" key="7">
    <source>
        <dbReference type="PROSITE" id="PS50982"/>
    </source>
</evidence>
<dbReference type="SUPFAM" id="SSF54171">
    <property type="entry name" value="DNA-binding domain"/>
    <property type="match status" value="2"/>
</dbReference>
<feature type="compositionally biased region" description="Polar residues" evidence="6">
    <location>
        <begin position="188"/>
        <end position="202"/>
    </location>
</feature>
<feature type="region of interest" description="Disordered" evidence="6">
    <location>
        <begin position="33"/>
        <end position="119"/>
    </location>
</feature>
<feature type="compositionally biased region" description="Polar residues" evidence="6">
    <location>
        <begin position="361"/>
        <end position="390"/>
    </location>
</feature>